<evidence type="ECO:0000313" key="6">
    <source>
        <dbReference type="Proteomes" id="UP000321197"/>
    </source>
</evidence>
<feature type="transmembrane region" description="Helical" evidence="1">
    <location>
        <begin position="64"/>
        <end position="83"/>
    </location>
</feature>
<dbReference type="PANTHER" id="PTHR44757:SF2">
    <property type="entry name" value="BIOFILM ARCHITECTURE MAINTENANCE PROTEIN MBAA"/>
    <property type="match status" value="1"/>
</dbReference>
<dbReference type="SMART" id="SM00052">
    <property type="entry name" value="EAL"/>
    <property type="match status" value="1"/>
</dbReference>
<dbReference type="Gene3D" id="3.20.20.450">
    <property type="entry name" value="EAL domain"/>
    <property type="match status" value="1"/>
</dbReference>
<name>A0A511R1R7_9DEIN</name>
<dbReference type="NCBIfam" id="TIGR00229">
    <property type="entry name" value="sensory_box"/>
    <property type="match status" value="1"/>
</dbReference>
<dbReference type="CDD" id="cd01948">
    <property type="entry name" value="EAL"/>
    <property type="match status" value="1"/>
</dbReference>
<keyword evidence="1" id="KW-0812">Transmembrane</keyword>
<dbReference type="SMART" id="SM00091">
    <property type="entry name" value="PAS"/>
    <property type="match status" value="1"/>
</dbReference>
<evidence type="ECO:0000259" key="3">
    <source>
        <dbReference type="PROSITE" id="PS50883"/>
    </source>
</evidence>
<evidence type="ECO:0000256" key="1">
    <source>
        <dbReference type="SAM" id="Phobius"/>
    </source>
</evidence>
<dbReference type="CDD" id="cd00130">
    <property type="entry name" value="PAS"/>
    <property type="match status" value="1"/>
</dbReference>
<dbReference type="InterPro" id="IPR013767">
    <property type="entry name" value="PAS_fold"/>
</dbReference>
<evidence type="ECO:0000259" key="2">
    <source>
        <dbReference type="PROSITE" id="PS50112"/>
    </source>
</evidence>
<dbReference type="GO" id="GO:0006355">
    <property type="term" value="P:regulation of DNA-templated transcription"/>
    <property type="evidence" value="ECO:0007669"/>
    <property type="project" value="InterPro"/>
</dbReference>
<dbReference type="SUPFAM" id="SSF55073">
    <property type="entry name" value="Nucleotide cyclase"/>
    <property type="match status" value="1"/>
</dbReference>
<dbReference type="InterPro" id="IPR029787">
    <property type="entry name" value="Nucleotide_cyclase"/>
</dbReference>
<dbReference type="EMBL" id="BJXL01000050">
    <property type="protein sequence ID" value="GEM83558.1"/>
    <property type="molecule type" value="Genomic_DNA"/>
</dbReference>
<dbReference type="PROSITE" id="PS50887">
    <property type="entry name" value="GGDEF"/>
    <property type="match status" value="1"/>
</dbReference>
<feature type="transmembrane region" description="Helical" evidence="1">
    <location>
        <begin position="39"/>
        <end position="57"/>
    </location>
</feature>
<dbReference type="SMART" id="SM00267">
    <property type="entry name" value="GGDEF"/>
    <property type="match status" value="1"/>
</dbReference>
<feature type="transmembrane region" description="Helical" evidence="1">
    <location>
        <begin position="89"/>
        <end position="108"/>
    </location>
</feature>
<dbReference type="Gene3D" id="3.30.450.20">
    <property type="entry name" value="PAS domain"/>
    <property type="match status" value="1"/>
</dbReference>
<evidence type="ECO:0000259" key="4">
    <source>
        <dbReference type="PROSITE" id="PS50887"/>
    </source>
</evidence>
<evidence type="ECO:0000313" key="5">
    <source>
        <dbReference type="EMBL" id="GEM83558.1"/>
    </source>
</evidence>
<dbReference type="InterPro" id="IPR000160">
    <property type="entry name" value="GGDEF_dom"/>
</dbReference>
<accession>A0A511R1R7</accession>
<dbReference type="InterPro" id="IPR029016">
    <property type="entry name" value="GAF-like_dom_sf"/>
</dbReference>
<dbReference type="PROSITE" id="PS50112">
    <property type="entry name" value="PAS"/>
    <property type="match status" value="1"/>
</dbReference>
<dbReference type="InterPro" id="IPR000014">
    <property type="entry name" value="PAS"/>
</dbReference>
<dbReference type="PROSITE" id="PS50883">
    <property type="entry name" value="EAL"/>
    <property type="match status" value="1"/>
</dbReference>
<dbReference type="Pfam" id="PF13492">
    <property type="entry name" value="GAF_3"/>
    <property type="match status" value="1"/>
</dbReference>
<dbReference type="AlphaFoldDB" id="A0A511R1R7"/>
<dbReference type="Pfam" id="PF00563">
    <property type="entry name" value="EAL"/>
    <property type="match status" value="1"/>
</dbReference>
<sequence length="832" mass="92993">MLKPMMTSLRSRKLELMLGFMFVLAYAMAFPELYRSLNHGVLLLILPAVALLSWGLGPGGAVGVGLLLFPFLAALLGVAGVSWDKELRDAVYLMSAVGLLTGLVVGLFRFQYDRRWSAEEAMRKSQAQAEERNLELALFSRVRDGLSRDLEPLALMRGVVDALQEHPRFDSVAAYRPEGEQLNLVWWGGKQTLPDNFDATHEIVRRVAHLGEMLVLHSTEERSRAGLLGQRSLVAVPLLVKGRVSGVLVASSSTIDLEPRDVRFLEGVASQLSLAIDRAQVYDALREQEATYRTLMETLPDVVALFDGSRLLYLNPVGLRGLGYQRLDEVVGQPLTQFVHPSSLPRVAERIQRILVGERDALEEIRLLTRDGRELEVEAQGVLVQIAGHKQVMVSIRDVGERKRQQARIEYLAYHDPLTDLPNRRKLWAVAEALFVSDRRKRESPALIYLDLDNFKVVNDTLGHQAGDELLRQLALRIKEVLRQGDLLARMGGDEFAVLLPSADRASAQAAARRITEVFDYPFVLGEHAIHVQASLGVALYPEHGQTLDELARAADVAMYQAKHARTGIAVYDPAQDLNSLERLETLQQLRKTIQEGRFLIQYQPILSIQDRFISKWEALVRWEHPTRGLLRPSEFVPLAEEAGLIGELDLAVLKQAVQNQKQLGAELAINFSAVTLAHPNWVREVVRSLVEEALQPSMLWIEITESALLPERQKWLGGLVALRGLGVRVSLDDFGMGYSSLAHLKQVPIDLVKIDKSFVAEIGQSHTSEEILRAMLQLANAFGLKTLAEGVENRAQLEWLARHGCHYAQGYYIGLPMSVDQALEKVFSKVF</sequence>
<dbReference type="Proteomes" id="UP000321197">
    <property type="component" value="Unassembled WGS sequence"/>
</dbReference>
<dbReference type="InterPro" id="IPR043128">
    <property type="entry name" value="Rev_trsase/Diguanyl_cyclase"/>
</dbReference>
<dbReference type="SUPFAM" id="SSF141868">
    <property type="entry name" value="EAL domain-like"/>
    <property type="match status" value="1"/>
</dbReference>
<dbReference type="InterPro" id="IPR001633">
    <property type="entry name" value="EAL_dom"/>
</dbReference>
<dbReference type="InterPro" id="IPR035919">
    <property type="entry name" value="EAL_sf"/>
</dbReference>
<dbReference type="NCBIfam" id="TIGR00254">
    <property type="entry name" value="GGDEF"/>
    <property type="match status" value="1"/>
</dbReference>
<dbReference type="InterPro" id="IPR035965">
    <property type="entry name" value="PAS-like_dom_sf"/>
</dbReference>
<feature type="domain" description="PAS" evidence="2">
    <location>
        <begin position="288"/>
        <end position="358"/>
    </location>
</feature>
<reference evidence="5 6" key="1">
    <citation type="submission" date="2019-07" db="EMBL/GenBank/DDBJ databases">
        <title>Whole genome shotgun sequence of Meiothermus hypogaeus NBRC 106114.</title>
        <authorList>
            <person name="Hosoyama A."/>
            <person name="Uohara A."/>
            <person name="Ohji S."/>
            <person name="Ichikawa N."/>
        </authorList>
    </citation>
    <scope>NUCLEOTIDE SEQUENCE [LARGE SCALE GENOMIC DNA]</scope>
    <source>
        <strain evidence="5 6">NBRC 106114</strain>
    </source>
</reference>
<comment type="caution">
    <text evidence="5">The sequence shown here is derived from an EMBL/GenBank/DDBJ whole genome shotgun (WGS) entry which is preliminary data.</text>
</comment>
<dbReference type="Pfam" id="PF00990">
    <property type="entry name" value="GGDEF"/>
    <property type="match status" value="1"/>
</dbReference>
<dbReference type="Pfam" id="PF00989">
    <property type="entry name" value="PAS"/>
    <property type="match status" value="1"/>
</dbReference>
<dbReference type="InterPro" id="IPR052155">
    <property type="entry name" value="Biofilm_reg_signaling"/>
</dbReference>
<dbReference type="Gene3D" id="3.30.70.270">
    <property type="match status" value="1"/>
</dbReference>
<dbReference type="FunFam" id="3.30.70.270:FF:000001">
    <property type="entry name" value="Diguanylate cyclase domain protein"/>
    <property type="match status" value="1"/>
</dbReference>
<dbReference type="CDD" id="cd01949">
    <property type="entry name" value="GGDEF"/>
    <property type="match status" value="1"/>
</dbReference>
<dbReference type="SUPFAM" id="SSF55781">
    <property type="entry name" value="GAF domain-like"/>
    <property type="match status" value="1"/>
</dbReference>
<dbReference type="Gene3D" id="3.30.450.40">
    <property type="match status" value="1"/>
</dbReference>
<keyword evidence="1" id="KW-0472">Membrane</keyword>
<dbReference type="InterPro" id="IPR003018">
    <property type="entry name" value="GAF"/>
</dbReference>
<feature type="domain" description="EAL" evidence="3">
    <location>
        <begin position="583"/>
        <end position="831"/>
    </location>
</feature>
<dbReference type="OrthoDB" id="9762141at2"/>
<keyword evidence="1" id="KW-1133">Transmembrane helix</keyword>
<protein>
    <submittedName>
        <fullName evidence="5">Uncharacterized protein</fullName>
    </submittedName>
</protein>
<feature type="domain" description="GGDEF" evidence="4">
    <location>
        <begin position="443"/>
        <end position="574"/>
    </location>
</feature>
<dbReference type="PANTHER" id="PTHR44757">
    <property type="entry name" value="DIGUANYLATE CYCLASE DGCP"/>
    <property type="match status" value="1"/>
</dbReference>
<dbReference type="SMART" id="SM00065">
    <property type="entry name" value="GAF"/>
    <property type="match status" value="1"/>
</dbReference>
<gene>
    <name evidence="5" type="ORF">MHY01S_17240</name>
</gene>
<organism evidence="5 6">
    <name type="scientific">Meiothermus hypogaeus NBRC 106114</name>
    <dbReference type="NCBI Taxonomy" id="1227553"/>
    <lineage>
        <taxon>Bacteria</taxon>
        <taxon>Thermotogati</taxon>
        <taxon>Deinococcota</taxon>
        <taxon>Deinococci</taxon>
        <taxon>Thermales</taxon>
        <taxon>Thermaceae</taxon>
        <taxon>Meiothermus</taxon>
    </lineage>
</organism>
<dbReference type="SUPFAM" id="SSF55785">
    <property type="entry name" value="PYP-like sensor domain (PAS domain)"/>
    <property type="match status" value="1"/>
</dbReference>
<proteinExistence type="predicted"/>